<evidence type="ECO:0000256" key="19">
    <source>
        <dbReference type="PIRSR" id="PIRSR000127-2"/>
    </source>
</evidence>
<feature type="binding site" evidence="20">
    <location>
        <position position="962"/>
    </location>
    <ligand>
        <name>Mo-molybdopterin</name>
        <dbReference type="ChEBI" id="CHEBI:71302"/>
    </ligand>
    <ligandPart>
        <name>Mo</name>
        <dbReference type="ChEBI" id="CHEBI:28685"/>
    </ligandPart>
</feature>
<feature type="binding site" evidence="20">
    <location>
        <position position="817"/>
    </location>
    <ligand>
        <name>Mo-molybdopterin</name>
        <dbReference type="ChEBI" id="CHEBI:71302"/>
    </ligand>
    <ligandPart>
        <name>Mo</name>
        <dbReference type="ChEBI" id="CHEBI:28685"/>
    </ligandPart>
</feature>
<dbReference type="EMBL" id="LHPF02000001">
    <property type="protein sequence ID" value="PSC76668.1"/>
    <property type="molecule type" value="Genomic_DNA"/>
</dbReference>
<sequence length="1381" mass="147259">MGGSDGAEPIVYVNGKRHLLPSGAGHVTLLQYLRDLGLTGTKLGCGEGGCGACTVMVSSAETDGRLHHRAVNACLCPLYAVEGMHVVTVEGLGSTRDGLHPVQERLARAHGSQCGFCTPGFVMSMAALLRGMAPEAPTEEEIEEALAGNLCRCTGYRPILDAFKAFAKVDAAAYTEEAIAASKAAANGGANGSNGDAHGGGGATNGGAKSSNGKNGGGRVCPSTGRPCDCGVVDDSGGVTSTSAHKEESCGPLTHACPAVEPIFPPELRKRQPAELRIEGPQCTWYRPLTLDSLLAIKAEHPAAKLVVGNTEVGIEVKFKGLRYPVLIGATHVLEMNAIEADAEGLHIGGSVTLTKLMETCKGLIAKLPTHQTSTLRAVVEQLRWFAGPPIRNAAALGGNICTASPISDLNPLWMAAGATFTLVGQGSGQRSVAAKDFFLGYRKVDMQPHEVLLKVFVPFTQQYEFVKEFKQAHRRDDDIAIVNAGMRFRMAQAEDGGWQIAEASIAYGGVAPLTVMAPQTTAALQGRAIDGAALEAGLAAVQQDIQISANAPGGMVEFRRSLAASFLFKGLLFVAHQLEAEAPGYESPFPASYRSAVKPYERPPSHGLQYYSAVPGEDVVGQPYRHMAADQQVSGAAQYVDDIQLPAGALHAALVMSTKPHARILRLDTAAAAAMPGVHGVYTAKDIPGGNDIGPVLHDEELLATDEVLFVGQPIAIVAAETEAQARAAAAAVMVDYEDLPAILDIDDAIEASAFMEGWGHMVECGDVDAAFAQGCEMVLEGETKMGGQEHFYLEPNASIVIPGENDEYLSYSSTQCPDKHQKDICHVLGVPMHKVVVKTKRLGGGFGGKESRSGFINAACAIPAYHTRRPVRIVLDRDEDMQITGQRHAFMGRYKVGFTREGRLQALDLQLYCNAGFSLDLSAGVMDRALMHCDCTYRWGSLRAKGFVCKTNQASHTAFRGYGGPQGMVVAEQIIDRIAHEVGKPVEEIKALNMYQEGDLAPFGQALVGCQAQRCWDDVMASSGYAARNASVEVYNKEHRFRKRGVAVTPTKFGISFTTKFLNQAGALVHVYTDGTVLVTHGGVEMGQGLHTKVAQVVAHDLGIPLQDVYIAETATDKVPNASPTAASASSDMYGAAAADACAQLNGRLKPYYEKMPGKGFKEVVMAAYLDRTDLCAHGFYSTPDVTGFGGLYPFNYLCYGAAVSEVELDTLTGDFQVLRTDICMDVGKSLNPSIDIGQVEGGFVQGMGWSCIEELVWGDKQHAWVRPGQLFTRGPGTYKIPTANDIPVDFRVTLLRNAPCERTPMVHSSKAVGEPPFFLGTSVFFALKEACYAARADAGLTGWFRLDLPATPERLRLACADTLTRPYAAPDMLPKISC</sequence>
<dbReference type="InterPro" id="IPR002346">
    <property type="entry name" value="Mopterin_DH_FAD-bd"/>
</dbReference>
<dbReference type="InterPro" id="IPR001041">
    <property type="entry name" value="2Fe-2S_ferredoxin-type"/>
</dbReference>
<dbReference type="Pfam" id="PF02738">
    <property type="entry name" value="MoCoBD_1"/>
    <property type="match status" value="1"/>
</dbReference>
<evidence type="ECO:0000256" key="6">
    <source>
        <dbReference type="ARBA" id="ARBA00022630"/>
    </source>
</evidence>
<evidence type="ECO:0000256" key="8">
    <source>
        <dbReference type="ARBA" id="ARBA00022723"/>
    </source>
</evidence>
<feature type="domain" description="2Fe-2S ferredoxin-type" evidence="22">
    <location>
        <begin position="7"/>
        <end position="92"/>
    </location>
</feature>
<dbReference type="InterPro" id="IPR016208">
    <property type="entry name" value="Ald_Oxase/xanthine_DH-like"/>
</dbReference>
<evidence type="ECO:0000256" key="4">
    <source>
        <dbReference type="ARBA" id="ARBA00013123"/>
    </source>
</evidence>
<dbReference type="GO" id="GO:0005777">
    <property type="term" value="C:peroxisome"/>
    <property type="evidence" value="ECO:0007669"/>
    <property type="project" value="UniProtKB-SubCell"/>
</dbReference>
<dbReference type="InterPro" id="IPR008274">
    <property type="entry name" value="AldOxase/xan_DH_MoCoBD1"/>
</dbReference>
<dbReference type="InterPro" id="IPR012675">
    <property type="entry name" value="Beta-grasp_dom_sf"/>
</dbReference>
<dbReference type="SUPFAM" id="SSF47741">
    <property type="entry name" value="CO dehydrogenase ISP C-domain like"/>
    <property type="match status" value="1"/>
</dbReference>
<feature type="binding site" evidence="20">
    <location>
        <position position="1129"/>
    </location>
    <ligand>
        <name>Mo-molybdopterin</name>
        <dbReference type="ChEBI" id="CHEBI:71302"/>
    </ligand>
    <ligandPart>
        <name>Mo</name>
        <dbReference type="ChEBI" id="CHEBI:28685"/>
    </ligandPart>
</feature>
<protein>
    <recommendedName>
        <fullName evidence="4">xanthine dehydrogenase</fullName>
        <ecNumber evidence="4">1.17.1.4</ecNumber>
    </recommendedName>
</protein>
<comment type="cofactor">
    <cofactor evidence="15">
        <name>[2Fe-2S] cluster</name>
        <dbReference type="ChEBI" id="CHEBI:190135"/>
    </cofactor>
</comment>
<feature type="binding site" evidence="20">
    <location>
        <position position="74"/>
    </location>
    <ligand>
        <name>[2Fe-2S] cluster</name>
        <dbReference type="ChEBI" id="CHEBI:190135"/>
        <label>1</label>
    </ligand>
</feature>
<comment type="caution">
    <text evidence="24">The sequence shown here is derived from an EMBL/GenBank/DDBJ whole genome shotgun (WGS) entry which is preliminary data.</text>
</comment>
<feature type="active site" description="Proton acceptor" evidence="18">
    <location>
        <position position="1317"/>
    </location>
</feature>
<dbReference type="Gene3D" id="3.30.365.10">
    <property type="entry name" value="Aldehyde oxidase/xanthine dehydrogenase, molybdopterin binding domain"/>
    <property type="match status" value="4"/>
</dbReference>
<keyword evidence="13" id="KW-0520">NAD</keyword>
<evidence type="ECO:0000256" key="15">
    <source>
        <dbReference type="ARBA" id="ARBA00034078"/>
    </source>
</evidence>
<keyword evidence="10" id="KW-0560">Oxidoreductase</keyword>
<evidence type="ECO:0000256" key="14">
    <source>
        <dbReference type="ARBA" id="ARBA00023140"/>
    </source>
</evidence>
<feature type="binding site" evidence="20">
    <location>
        <position position="848"/>
    </location>
    <ligand>
        <name>Mo-molybdopterin</name>
        <dbReference type="ChEBI" id="CHEBI:71302"/>
    </ligand>
    <ligandPart>
        <name>Mo</name>
        <dbReference type="ChEBI" id="CHEBI:28685"/>
    </ligandPart>
</feature>
<comment type="cofactor">
    <cofactor evidence="20">
        <name>[2Fe-2S] cluster</name>
        <dbReference type="ChEBI" id="CHEBI:190135"/>
    </cofactor>
    <text evidence="20">Binds 2 [2Fe-2S] clusters.</text>
</comment>
<dbReference type="Pfam" id="PF00941">
    <property type="entry name" value="FAD_binding_5"/>
    <property type="match status" value="1"/>
</dbReference>
<feature type="binding site" evidence="20">
    <location>
        <position position="50"/>
    </location>
    <ligand>
        <name>[2Fe-2S] cluster</name>
        <dbReference type="ChEBI" id="CHEBI:190135"/>
        <label>1</label>
    </ligand>
</feature>
<comment type="cofactor">
    <cofactor evidence="1 19">
        <name>FAD</name>
        <dbReference type="ChEBI" id="CHEBI:57692"/>
    </cofactor>
</comment>
<proteinExistence type="inferred from homology"/>
<dbReference type="EC" id="1.17.1.4" evidence="4"/>
<feature type="binding site" evidence="20">
    <location>
        <position position="117"/>
    </location>
    <ligand>
        <name>[2Fe-2S] cluster</name>
        <dbReference type="ChEBI" id="CHEBI:190135"/>
        <label>2</label>
    </ligand>
</feature>
<feature type="binding site" evidence="19">
    <location>
        <position position="930"/>
    </location>
    <ligand>
        <name>substrate</name>
    </ligand>
</feature>
<dbReference type="InterPro" id="IPR036010">
    <property type="entry name" value="2Fe-2S_ferredoxin-like_sf"/>
</dbReference>
<dbReference type="InterPro" id="IPR036318">
    <property type="entry name" value="FAD-bd_PCMH-like_sf"/>
</dbReference>
<evidence type="ECO:0000259" key="22">
    <source>
        <dbReference type="PROSITE" id="PS51085"/>
    </source>
</evidence>
<keyword evidence="14" id="KW-0576">Peroxisome</keyword>
<dbReference type="FunFam" id="3.90.1170.50:FF:000001">
    <property type="entry name" value="Aldehyde oxidase 1"/>
    <property type="match status" value="1"/>
</dbReference>
<feature type="binding site" evidence="19">
    <location>
        <position position="471"/>
    </location>
    <ligand>
        <name>FAD</name>
        <dbReference type="ChEBI" id="CHEBI:57692"/>
    </ligand>
</feature>
<dbReference type="PIRSF" id="PIRSF000127">
    <property type="entry name" value="Xanthine_DH"/>
    <property type="match status" value="1"/>
</dbReference>
<feature type="binding site" evidence="20">
    <location>
        <position position="153"/>
    </location>
    <ligand>
        <name>[2Fe-2S] cluster</name>
        <dbReference type="ChEBI" id="CHEBI:190135"/>
        <label>2</label>
    </ligand>
</feature>
<feature type="binding site" evidence="19">
    <location>
        <position position="1060"/>
    </location>
    <ligand>
        <name>substrate</name>
    </ligand>
</feature>
<dbReference type="GO" id="GO:0071949">
    <property type="term" value="F:FAD binding"/>
    <property type="evidence" value="ECO:0007669"/>
    <property type="project" value="InterPro"/>
</dbReference>
<dbReference type="InterPro" id="IPR014307">
    <property type="entry name" value="Xanthine_DH_ssu"/>
</dbReference>
<evidence type="ECO:0000256" key="3">
    <source>
        <dbReference type="ARBA" id="ARBA00006849"/>
    </source>
</evidence>
<accession>A0A2P6VRE7</accession>
<evidence type="ECO:0000256" key="17">
    <source>
        <dbReference type="ARBA" id="ARBA00049517"/>
    </source>
</evidence>
<gene>
    <name evidence="24" type="primary">g804</name>
    <name evidence="24" type="ORF">C2E20_0804</name>
</gene>
<evidence type="ECO:0000256" key="2">
    <source>
        <dbReference type="ARBA" id="ARBA00004275"/>
    </source>
</evidence>
<comment type="catalytic activity">
    <reaction evidence="16">
        <text>xanthine + NAD(+) + H2O = urate + NADH + H(+)</text>
        <dbReference type="Rhea" id="RHEA:16669"/>
        <dbReference type="ChEBI" id="CHEBI:15377"/>
        <dbReference type="ChEBI" id="CHEBI:15378"/>
        <dbReference type="ChEBI" id="CHEBI:17712"/>
        <dbReference type="ChEBI" id="CHEBI:17775"/>
        <dbReference type="ChEBI" id="CHEBI:57540"/>
        <dbReference type="ChEBI" id="CHEBI:57945"/>
        <dbReference type="EC" id="1.17.1.4"/>
    </reaction>
</comment>
<dbReference type="SUPFAM" id="SSF54292">
    <property type="entry name" value="2Fe-2S ferredoxin-like"/>
    <property type="match status" value="1"/>
</dbReference>
<dbReference type="InterPro" id="IPR005107">
    <property type="entry name" value="CO_DH_flav_C"/>
</dbReference>
<dbReference type="SUPFAM" id="SSF54665">
    <property type="entry name" value="CO dehydrogenase molybdoprotein N-domain-like"/>
    <property type="match status" value="1"/>
</dbReference>
<dbReference type="InterPro" id="IPR016166">
    <property type="entry name" value="FAD-bd_PCMH"/>
</dbReference>
<dbReference type="InterPro" id="IPR036856">
    <property type="entry name" value="Ald_Oxase/Xan_DH_a/b_sf"/>
</dbReference>
<dbReference type="InterPro" id="IPR046867">
    <property type="entry name" value="AldOxase/xan_DH_MoCoBD2"/>
</dbReference>
<organism evidence="24 25">
    <name type="scientific">Micractinium conductrix</name>
    <dbReference type="NCBI Taxonomy" id="554055"/>
    <lineage>
        <taxon>Eukaryota</taxon>
        <taxon>Viridiplantae</taxon>
        <taxon>Chlorophyta</taxon>
        <taxon>core chlorophytes</taxon>
        <taxon>Trebouxiophyceae</taxon>
        <taxon>Chlorellales</taxon>
        <taxon>Chlorellaceae</taxon>
        <taxon>Chlorella clade</taxon>
        <taxon>Micractinium</taxon>
    </lineage>
</organism>
<dbReference type="InterPro" id="IPR036884">
    <property type="entry name" value="2Fe-2S-bd_dom_sf"/>
</dbReference>
<dbReference type="FunFam" id="3.30.365.10:FF:000003">
    <property type="entry name" value="Aldehyde oxidase 1"/>
    <property type="match status" value="1"/>
</dbReference>
<dbReference type="SMART" id="SM01008">
    <property type="entry name" value="Ald_Xan_dh_C"/>
    <property type="match status" value="1"/>
</dbReference>
<keyword evidence="11 20" id="KW-0408">Iron</keyword>
<keyword evidence="9 19" id="KW-0274">FAD</keyword>
<dbReference type="SUPFAM" id="SSF56003">
    <property type="entry name" value="Molybdenum cofactor-binding domain"/>
    <property type="match status" value="1"/>
</dbReference>
<dbReference type="Pfam" id="PF00111">
    <property type="entry name" value="Fer2"/>
    <property type="match status" value="1"/>
</dbReference>
<dbReference type="SUPFAM" id="SSF55447">
    <property type="entry name" value="CO dehydrogenase flavoprotein C-terminal domain-like"/>
    <property type="match status" value="1"/>
</dbReference>
<feature type="domain" description="FAD-binding PCMH-type" evidence="23">
    <location>
        <begin position="278"/>
        <end position="463"/>
    </location>
</feature>
<dbReference type="PANTHER" id="PTHR45444:SF3">
    <property type="entry name" value="XANTHINE DEHYDROGENASE"/>
    <property type="match status" value="1"/>
</dbReference>
<dbReference type="FunFam" id="3.30.365.10:FF:000002">
    <property type="entry name" value="Xanthine dehydrogenase oxidase"/>
    <property type="match status" value="1"/>
</dbReference>
<dbReference type="Gene3D" id="3.30.390.50">
    <property type="entry name" value="CO dehydrogenase flavoprotein, C-terminal domain"/>
    <property type="match status" value="1"/>
</dbReference>
<dbReference type="PANTHER" id="PTHR45444">
    <property type="entry name" value="XANTHINE DEHYDROGENASE"/>
    <property type="match status" value="1"/>
</dbReference>
<feature type="binding site" evidence="19">
    <location>
        <position position="453"/>
    </location>
    <ligand>
        <name>FAD</name>
        <dbReference type="ChEBI" id="CHEBI:57692"/>
    </ligand>
</feature>
<keyword evidence="8 20" id="KW-0479">Metal-binding</keyword>
<keyword evidence="6" id="KW-0285">Flavoprotein</keyword>
<dbReference type="InterPro" id="IPR016169">
    <property type="entry name" value="FAD-bd_PCMH_sub2"/>
</dbReference>
<dbReference type="Proteomes" id="UP000239649">
    <property type="component" value="Unassembled WGS sequence"/>
</dbReference>
<feature type="binding site" evidence="20">
    <location>
        <position position="45"/>
    </location>
    <ligand>
        <name>[2Fe-2S] cluster</name>
        <dbReference type="ChEBI" id="CHEBI:190135"/>
        <label>1</label>
    </ligand>
</feature>
<feature type="binding site" evidence="20">
    <location>
        <position position="151"/>
    </location>
    <ligand>
        <name>[2Fe-2S] cluster</name>
        <dbReference type="ChEBI" id="CHEBI:190135"/>
        <label>2</label>
    </ligand>
</feature>
<dbReference type="InterPro" id="IPR000674">
    <property type="entry name" value="Ald_Oxase/Xan_DH_a/b"/>
</dbReference>
<evidence type="ECO:0000256" key="20">
    <source>
        <dbReference type="PIRSR" id="PIRSR000127-3"/>
    </source>
</evidence>
<dbReference type="InterPro" id="IPR002888">
    <property type="entry name" value="2Fe-2S-bd"/>
</dbReference>
<dbReference type="Gene3D" id="3.30.43.10">
    <property type="entry name" value="Uridine Diphospho-n-acetylenolpyruvylglucosamine Reductase, domain 2"/>
    <property type="match status" value="1"/>
</dbReference>
<dbReference type="Pfam" id="PF20256">
    <property type="entry name" value="MoCoBD_2"/>
    <property type="match status" value="1"/>
</dbReference>
<comment type="subcellular location">
    <subcellularLocation>
        <location evidence="2">Peroxisome</location>
    </subcellularLocation>
</comment>
<dbReference type="NCBIfam" id="TIGR02963">
    <property type="entry name" value="xanthine_xdhA"/>
    <property type="match status" value="1"/>
</dbReference>
<dbReference type="Gene3D" id="3.90.1170.50">
    <property type="entry name" value="Aldehyde oxidase/xanthine dehydrogenase, a/b hammerhead"/>
    <property type="match status" value="1"/>
</dbReference>
<dbReference type="FunFam" id="3.30.43.10:FF:000001">
    <property type="entry name" value="Xanthine dehydrogenase/oxidase"/>
    <property type="match status" value="1"/>
</dbReference>
<comment type="catalytic activity">
    <reaction evidence="17">
        <text>hypoxanthine + NAD(+) + H2O = xanthine + NADH + H(+)</text>
        <dbReference type="Rhea" id="RHEA:24670"/>
        <dbReference type="ChEBI" id="CHEBI:15377"/>
        <dbReference type="ChEBI" id="CHEBI:15378"/>
        <dbReference type="ChEBI" id="CHEBI:17368"/>
        <dbReference type="ChEBI" id="CHEBI:17712"/>
        <dbReference type="ChEBI" id="CHEBI:57540"/>
        <dbReference type="ChEBI" id="CHEBI:57945"/>
        <dbReference type="EC" id="1.17.1.4"/>
    </reaction>
</comment>
<evidence type="ECO:0000256" key="5">
    <source>
        <dbReference type="ARBA" id="ARBA00022505"/>
    </source>
</evidence>
<evidence type="ECO:0000256" key="12">
    <source>
        <dbReference type="ARBA" id="ARBA00023014"/>
    </source>
</evidence>
<evidence type="ECO:0000256" key="9">
    <source>
        <dbReference type="ARBA" id="ARBA00022827"/>
    </source>
</evidence>
<dbReference type="OrthoDB" id="8300278at2759"/>
<dbReference type="FunFam" id="3.30.365.10:FF:000004">
    <property type="entry name" value="Xanthine dehydrogenase oxidase"/>
    <property type="match status" value="1"/>
</dbReference>
<evidence type="ECO:0000256" key="1">
    <source>
        <dbReference type="ARBA" id="ARBA00001974"/>
    </source>
</evidence>
<feature type="binding site" evidence="20">
    <location>
        <position position="53"/>
    </location>
    <ligand>
        <name>[2Fe-2S] cluster</name>
        <dbReference type="ChEBI" id="CHEBI:190135"/>
        <label>1</label>
    </ligand>
</feature>
<evidence type="ECO:0000313" key="24">
    <source>
        <dbReference type="EMBL" id="PSC76668.1"/>
    </source>
</evidence>
<dbReference type="InterPro" id="IPR006058">
    <property type="entry name" value="2Fe2S_fd_BS"/>
</dbReference>
<evidence type="ECO:0000256" key="10">
    <source>
        <dbReference type="ARBA" id="ARBA00023002"/>
    </source>
</evidence>
<keyword evidence="12 20" id="KW-0411">Iron-sulfur</keyword>
<feature type="binding site" evidence="19">
    <location>
        <begin position="306"/>
        <end position="313"/>
    </location>
    <ligand>
        <name>FAD</name>
        <dbReference type="ChEBI" id="CHEBI:57692"/>
    </ligand>
</feature>
<dbReference type="Gene3D" id="3.10.20.30">
    <property type="match status" value="1"/>
</dbReference>
<feature type="binding site" evidence="19">
    <location>
        <position position="386"/>
    </location>
    <ligand>
        <name>FAD</name>
        <dbReference type="ChEBI" id="CHEBI:57692"/>
    </ligand>
</feature>
<dbReference type="GO" id="GO:0051537">
    <property type="term" value="F:2 iron, 2 sulfur cluster binding"/>
    <property type="evidence" value="ECO:0007669"/>
    <property type="project" value="UniProtKB-KW"/>
</dbReference>
<dbReference type="Gene3D" id="1.10.150.120">
    <property type="entry name" value="[2Fe-2S]-binding domain"/>
    <property type="match status" value="1"/>
</dbReference>
<dbReference type="GO" id="GO:0004854">
    <property type="term" value="F:xanthine dehydrogenase activity"/>
    <property type="evidence" value="ECO:0007669"/>
    <property type="project" value="UniProtKB-EC"/>
</dbReference>
<keyword evidence="5 20" id="KW-0500">Molybdenum</keyword>
<dbReference type="FunFam" id="3.30.465.10:FF:000004">
    <property type="entry name" value="Xanthine dehydrogenase/oxidase"/>
    <property type="match status" value="1"/>
</dbReference>
<dbReference type="Gene3D" id="3.30.465.10">
    <property type="match status" value="1"/>
</dbReference>
<evidence type="ECO:0000256" key="7">
    <source>
        <dbReference type="ARBA" id="ARBA00022714"/>
    </source>
</evidence>
<feature type="binding site" evidence="19">
    <location>
        <position position="409"/>
    </location>
    <ligand>
        <name>FAD</name>
        <dbReference type="ChEBI" id="CHEBI:57692"/>
    </ligand>
</feature>
<dbReference type="PROSITE" id="PS51387">
    <property type="entry name" value="FAD_PCMH"/>
    <property type="match status" value="1"/>
</dbReference>
<evidence type="ECO:0000256" key="16">
    <source>
        <dbReference type="ARBA" id="ARBA00049017"/>
    </source>
</evidence>
<keyword evidence="7 20" id="KW-0001">2Fe-2S</keyword>
<dbReference type="GO" id="GO:0005506">
    <property type="term" value="F:iron ion binding"/>
    <property type="evidence" value="ECO:0007669"/>
    <property type="project" value="InterPro"/>
</dbReference>
<dbReference type="InterPro" id="IPR036683">
    <property type="entry name" value="CO_DH_flav_C_dom_sf"/>
</dbReference>
<evidence type="ECO:0000256" key="18">
    <source>
        <dbReference type="PIRSR" id="PIRSR000127-1"/>
    </source>
</evidence>
<reference evidence="24 25" key="1">
    <citation type="journal article" date="2018" name="Plant J.">
        <title>Genome sequences of Chlorella sorokiniana UTEX 1602 and Micractinium conductrix SAG 241.80: implications to maltose excretion by a green alga.</title>
        <authorList>
            <person name="Arriola M.B."/>
            <person name="Velmurugan N."/>
            <person name="Zhang Y."/>
            <person name="Plunkett M.H."/>
            <person name="Hondzo H."/>
            <person name="Barney B.M."/>
        </authorList>
    </citation>
    <scope>NUCLEOTIDE SEQUENCE [LARGE SCALE GENOMIC DNA]</scope>
    <source>
        <strain evidence="24 25">SAG 241.80</strain>
    </source>
</reference>
<comment type="similarity">
    <text evidence="3">Belongs to the xanthine dehydrogenase family.</text>
</comment>
<feature type="region of interest" description="Disordered" evidence="21">
    <location>
        <begin position="197"/>
        <end position="218"/>
    </location>
</feature>
<evidence type="ECO:0000256" key="21">
    <source>
        <dbReference type="SAM" id="MobiDB-lite"/>
    </source>
</evidence>
<dbReference type="STRING" id="554055.A0A2P6VRE7"/>
<evidence type="ECO:0000256" key="13">
    <source>
        <dbReference type="ARBA" id="ARBA00023027"/>
    </source>
</evidence>
<evidence type="ECO:0000313" key="25">
    <source>
        <dbReference type="Proteomes" id="UP000239649"/>
    </source>
</evidence>
<dbReference type="PROSITE" id="PS00197">
    <property type="entry name" value="2FE2S_FER_1"/>
    <property type="match status" value="1"/>
</dbReference>
<name>A0A2P6VRE7_9CHLO</name>
<dbReference type="SMART" id="SM01092">
    <property type="entry name" value="CO_deh_flav_C"/>
    <property type="match status" value="1"/>
</dbReference>
<keyword evidence="25" id="KW-1185">Reference proteome</keyword>
<evidence type="ECO:0000259" key="23">
    <source>
        <dbReference type="PROSITE" id="PS51387"/>
    </source>
</evidence>
<dbReference type="InterPro" id="IPR037165">
    <property type="entry name" value="AldOxase/xan_DH_Mopterin-bd_sf"/>
</dbReference>
<comment type="cofactor">
    <cofactor evidence="20">
        <name>Mo-molybdopterin</name>
        <dbReference type="ChEBI" id="CHEBI:71302"/>
    </cofactor>
    <text evidence="20">Binds 1 Mo-molybdopterin (Mo-MPT) cofactor per subunit.</text>
</comment>
<feature type="binding site" evidence="20">
    <location>
        <position position="114"/>
    </location>
    <ligand>
        <name>[2Fe-2S] cluster</name>
        <dbReference type="ChEBI" id="CHEBI:190135"/>
        <label>2</label>
    </ligand>
</feature>
<feature type="binding site" evidence="19">
    <location>
        <position position="852"/>
    </location>
    <ligand>
        <name>substrate</name>
    </ligand>
</feature>
<dbReference type="PROSITE" id="PS51085">
    <property type="entry name" value="2FE2S_FER_2"/>
    <property type="match status" value="1"/>
</dbReference>
<dbReference type="FunFam" id="3.10.20.30:FF:000012">
    <property type="entry name" value="Xanthine dehydrogenase/oxidase"/>
    <property type="match status" value="1"/>
</dbReference>
<dbReference type="Pfam" id="PF03450">
    <property type="entry name" value="CO_deh_flav_C"/>
    <property type="match status" value="1"/>
</dbReference>
<dbReference type="SUPFAM" id="SSF56176">
    <property type="entry name" value="FAD-binding/transporter-associated domain-like"/>
    <property type="match status" value="1"/>
</dbReference>
<dbReference type="Pfam" id="PF01315">
    <property type="entry name" value="Ald_Xan_dh_C"/>
    <property type="match status" value="1"/>
</dbReference>
<dbReference type="InterPro" id="IPR016167">
    <property type="entry name" value="FAD-bd_PCMH_sub1"/>
</dbReference>
<dbReference type="Pfam" id="PF01799">
    <property type="entry name" value="Fer2_2"/>
    <property type="match status" value="1"/>
</dbReference>
<evidence type="ECO:0000256" key="11">
    <source>
        <dbReference type="ARBA" id="ARBA00023004"/>
    </source>
</evidence>